<evidence type="ECO:0000313" key="4">
    <source>
        <dbReference type="Proteomes" id="UP000613580"/>
    </source>
</evidence>
<comment type="caution">
    <text evidence="3">The sequence shown here is derived from an EMBL/GenBank/DDBJ whole genome shotgun (WGS) entry which is preliminary data.</text>
</comment>
<accession>A0A8H6RZY8</accession>
<proteinExistence type="predicted"/>
<dbReference type="InterPro" id="IPR013087">
    <property type="entry name" value="Znf_C2H2_type"/>
</dbReference>
<evidence type="ECO:0000313" key="3">
    <source>
        <dbReference type="EMBL" id="KAF7289496.1"/>
    </source>
</evidence>
<gene>
    <name evidence="3" type="ORF">HMN09_01343700</name>
</gene>
<organism evidence="3 4">
    <name type="scientific">Mycena chlorophos</name>
    <name type="common">Agaric fungus</name>
    <name type="synonym">Agaricus chlorophos</name>
    <dbReference type="NCBI Taxonomy" id="658473"/>
    <lineage>
        <taxon>Eukaryota</taxon>
        <taxon>Fungi</taxon>
        <taxon>Dikarya</taxon>
        <taxon>Basidiomycota</taxon>
        <taxon>Agaricomycotina</taxon>
        <taxon>Agaricomycetes</taxon>
        <taxon>Agaricomycetidae</taxon>
        <taxon>Agaricales</taxon>
        <taxon>Marasmiineae</taxon>
        <taxon>Mycenaceae</taxon>
        <taxon>Mycena</taxon>
    </lineage>
</organism>
<dbReference type="PANTHER" id="PTHR21354">
    <property type="entry name" value="ZINC FINGER PROTEIN 511"/>
    <property type="match status" value="1"/>
</dbReference>
<dbReference type="OrthoDB" id="18440at2759"/>
<evidence type="ECO:0000259" key="2">
    <source>
        <dbReference type="PROSITE" id="PS00028"/>
    </source>
</evidence>
<dbReference type="PROSITE" id="PS00028">
    <property type="entry name" value="ZINC_FINGER_C2H2_1"/>
    <property type="match status" value="2"/>
</dbReference>
<dbReference type="EMBL" id="JACAZE010000029">
    <property type="protein sequence ID" value="KAF7289496.1"/>
    <property type="molecule type" value="Genomic_DNA"/>
</dbReference>
<dbReference type="PANTHER" id="PTHR21354:SF0">
    <property type="entry name" value="ZINC FINGER PROTEIN 511"/>
    <property type="match status" value="1"/>
</dbReference>
<feature type="compositionally biased region" description="Basic residues" evidence="1">
    <location>
        <begin position="243"/>
        <end position="252"/>
    </location>
</feature>
<feature type="region of interest" description="Disordered" evidence="1">
    <location>
        <begin position="1"/>
        <end position="39"/>
    </location>
</feature>
<name>A0A8H6RZY8_MYCCL</name>
<protein>
    <recommendedName>
        <fullName evidence="2">C2H2-type domain-containing protein</fullName>
    </recommendedName>
</protein>
<dbReference type="AlphaFoldDB" id="A0A8H6RZY8"/>
<feature type="region of interest" description="Disordered" evidence="1">
    <location>
        <begin position="229"/>
        <end position="267"/>
    </location>
</feature>
<sequence>MMAHVIRMSASANPKRIRTSSGSSSSPSPKAQRTAPVSQSHPLLCTLPPTCNQHPTPIANARDLESHYSTYHAHVCQTCTCVFPDARLLELHQTECHDPLAELRKERGEKIFACHLASCNKLFQTPKNRRLHLIQSHGYPKEYFFAVTNKGVGGLLRRWGEGASLIRAEWKPRDSPAVSSSSVLIEEDEDEAMEQTPSPATPSADAGLDALTSSLDALSLVPNAIRFGRGGKSGGFSHDQHSRPPRKPRKRHPDNTAMAVDATPERDEVLSYVPRGVRARRVQA</sequence>
<feature type="domain" description="C2H2-type" evidence="2">
    <location>
        <begin position="76"/>
        <end position="97"/>
    </location>
</feature>
<keyword evidence="4" id="KW-1185">Reference proteome</keyword>
<feature type="region of interest" description="Disordered" evidence="1">
    <location>
        <begin position="175"/>
        <end position="207"/>
    </location>
</feature>
<feature type="domain" description="C2H2-type" evidence="2">
    <location>
        <begin position="114"/>
        <end position="137"/>
    </location>
</feature>
<dbReference type="Proteomes" id="UP000613580">
    <property type="component" value="Unassembled WGS sequence"/>
</dbReference>
<dbReference type="InterPro" id="IPR039258">
    <property type="entry name" value="ZNF511"/>
</dbReference>
<reference evidence="3" key="1">
    <citation type="submission" date="2020-05" db="EMBL/GenBank/DDBJ databases">
        <title>Mycena genomes resolve the evolution of fungal bioluminescence.</title>
        <authorList>
            <person name="Tsai I.J."/>
        </authorList>
    </citation>
    <scope>NUCLEOTIDE SEQUENCE</scope>
    <source>
        <strain evidence="3">110903Hualien_Pintung</strain>
    </source>
</reference>
<evidence type="ECO:0000256" key="1">
    <source>
        <dbReference type="SAM" id="MobiDB-lite"/>
    </source>
</evidence>
<feature type="compositionally biased region" description="Low complexity" evidence="1">
    <location>
        <begin position="20"/>
        <end position="29"/>
    </location>
</feature>
<dbReference type="SMART" id="SM00355">
    <property type="entry name" value="ZnF_C2H2"/>
    <property type="match status" value="2"/>
</dbReference>